<reference evidence="9 10" key="1">
    <citation type="submission" date="2021-01" db="EMBL/GenBank/DDBJ databases">
        <title>Complete genome sequence of Erwinia rhapontici MAFF 311153.</title>
        <authorList>
            <person name="Morohoshi T."/>
            <person name="Someya N."/>
        </authorList>
    </citation>
    <scope>NUCLEOTIDE SEQUENCE [LARGE SCALE GENOMIC DNA]</scope>
    <source>
        <strain evidence="9 10">MAFF 311153</strain>
    </source>
</reference>
<accession>A0ABM7N501</accession>
<proteinExistence type="inferred from homology"/>
<evidence type="ECO:0000256" key="6">
    <source>
        <dbReference type="ARBA" id="ARBA00023277"/>
    </source>
</evidence>
<dbReference type="Gene3D" id="3.40.50.10840">
    <property type="entry name" value="Putative sugar-binding, N-terminal domain"/>
    <property type="match status" value="1"/>
</dbReference>
<evidence type="ECO:0000259" key="7">
    <source>
        <dbReference type="Pfam" id="PF07005"/>
    </source>
</evidence>
<protein>
    <submittedName>
        <fullName evidence="9">Membrane protein</fullName>
    </submittedName>
</protein>
<keyword evidence="4" id="KW-0418">Kinase</keyword>
<dbReference type="Proteomes" id="UP000677515">
    <property type="component" value="Chromosome"/>
</dbReference>
<dbReference type="InterPro" id="IPR037051">
    <property type="entry name" value="4-carb_acid_sugar_kinase_N_sf"/>
</dbReference>
<feature type="domain" description="Four-carbon acid sugar kinase nucleotide binding" evidence="8">
    <location>
        <begin position="246"/>
        <end position="414"/>
    </location>
</feature>
<keyword evidence="2" id="KW-0808">Transferase</keyword>
<keyword evidence="5" id="KW-0067">ATP-binding</keyword>
<organism evidence="9 10">
    <name type="scientific">Erwinia rhapontici</name>
    <name type="common">Pectobacterium rhapontici</name>
    <dbReference type="NCBI Taxonomy" id="55212"/>
    <lineage>
        <taxon>Bacteria</taxon>
        <taxon>Pseudomonadati</taxon>
        <taxon>Pseudomonadota</taxon>
        <taxon>Gammaproteobacteria</taxon>
        <taxon>Enterobacterales</taxon>
        <taxon>Erwiniaceae</taxon>
        <taxon>Erwinia</taxon>
    </lineage>
</organism>
<evidence type="ECO:0000259" key="8">
    <source>
        <dbReference type="Pfam" id="PF17042"/>
    </source>
</evidence>
<name>A0ABM7N501_ERWRD</name>
<dbReference type="Pfam" id="PF07005">
    <property type="entry name" value="SBD_N"/>
    <property type="match status" value="1"/>
</dbReference>
<dbReference type="InterPro" id="IPR010737">
    <property type="entry name" value="4-carb_acid_sugar_kinase_N"/>
</dbReference>
<dbReference type="SUPFAM" id="SSF142764">
    <property type="entry name" value="YgbK-like"/>
    <property type="match status" value="1"/>
</dbReference>
<gene>
    <name evidence="9" type="ORF">ERHA53_37910</name>
</gene>
<keyword evidence="6" id="KW-0119">Carbohydrate metabolism</keyword>
<evidence type="ECO:0000256" key="2">
    <source>
        <dbReference type="ARBA" id="ARBA00022679"/>
    </source>
</evidence>
<keyword evidence="10" id="KW-1185">Reference proteome</keyword>
<dbReference type="NCBIfam" id="NF047819">
    <property type="entry name" value="ThrnKinDtnkGamma"/>
    <property type="match status" value="1"/>
</dbReference>
<dbReference type="Gene3D" id="3.40.980.20">
    <property type="entry name" value="Four-carbon acid sugar kinase, nucleotide binding domain"/>
    <property type="match status" value="1"/>
</dbReference>
<evidence type="ECO:0000313" key="9">
    <source>
        <dbReference type="EMBL" id="BCQ36448.1"/>
    </source>
</evidence>
<feature type="domain" description="Four-carbon acid sugar kinase N-terminal" evidence="7">
    <location>
        <begin position="11"/>
        <end position="233"/>
    </location>
</feature>
<evidence type="ECO:0000256" key="5">
    <source>
        <dbReference type="ARBA" id="ARBA00022840"/>
    </source>
</evidence>
<keyword evidence="3" id="KW-0547">Nucleotide-binding</keyword>
<evidence type="ECO:0000256" key="1">
    <source>
        <dbReference type="ARBA" id="ARBA00005715"/>
    </source>
</evidence>
<dbReference type="InterPro" id="IPR031475">
    <property type="entry name" value="NBD_C"/>
</dbReference>
<comment type="similarity">
    <text evidence="1">Belongs to the four-carbon acid sugar kinase family.</text>
</comment>
<sequence length="427" mass="45765">MTQRKWQTPVLVIADDFTGANDAGSGLARAGARVNVLFDSQSPRGDEQADVWVVSTDSRALSSQDAAERVHRALMHWSPVAREGWLFKKMDSTLRGNLGAETEAALLASGASLALVVPAVPRLGRITRDGECFIHGLRLTETEFASDPKTPVTTANIARRLLEQSTLPCGGLTLAQVRGPQLLALMQQAADSTPSLLVVDAETDDDLQRIAQAASHLAQRPLLVGAAGLSDALTALLVDRHPSPLLAVVGSMSDIARQQIDRIQQQHPVTLVDIDIAELFSRPRWVSFPTWRQTVTKALRAGQHCVVRTCQHNGQREAIAALCEEHQLSRAQLGEEICQLLAQLTAEVLAEAQPGGLYLSGGDVAIAVARGLGASGFQIQGQIAGCVPWGRLLNVTEPLLVMTKAGGFGDANTLVDVIRFIEEKSSE</sequence>
<dbReference type="InterPro" id="IPR042213">
    <property type="entry name" value="NBD_C_sf"/>
</dbReference>
<evidence type="ECO:0000256" key="4">
    <source>
        <dbReference type="ARBA" id="ARBA00022777"/>
    </source>
</evidence>
<dbReference type="RefSeq" id="WP_212813261.1">
    <property type="nucleotide sequence ID" value="NZ_AP024329.1"/>
</dbReference>
<evidence type="ECO:0000256" key="3">
    <source>
        <dbReference type="ARBA" id="ARBA00022741"/>
    </source>
</evidence>
<evidence type="ECO:0000313" key="10">
    <source>
        <dbReference type="Proteomes" id="UP000677515"/>
    </source>
</evidence>
<dbReference type="Pfam" id="PF17042">
    <property type="entry name" value="NBD_C"/>
    <property type="match status" value="1"/>
</dbReference>
<dbReference type="EMBL" id="AP024329">
    <property type="protein sequence ID" value="BCQ36448.1"/>
    <property type="molecule type" value="Genomic_DNA"/>
</dbReference>